<evidence type="ECO:0000313" key="1">
    <source>
        <dbReference type="EMBL" id="PCS21310.1"/>
    </source>
</evidence>
<keyword evidence="2" id="KW-1185">Reference proteome</keyword>
<reference evidence="2" key="1">
    <citation type="submission" date="2017-04" db="EMBL/GenBank/DDBJ databases">
        <title>Genome evolution of the luminous symbionts of deep sea anglerfish.</title>
        <authorList>
            <person name="Hendry T.A."/>
        </authorList>
    </citation>
    <scope>NUCLEOTIDE SEQUENCE [LARGE SCALE GENOMIC DNA]</scope>
</reference>
<dbReference type="EMBL" id="NBYY01000036">
    <property type="protein sequence ID" value="PCS21310.1"/>
    <property type="molecule type" value="Genomic_DNA"/>
</dbReference>
<comment type="caution">
    <text evidence="1">The sequence shown here is derived from an EMBL/GenBank/DDBJ whole genome shotgun (WGS) entry which is preliminary data.</text>
</comment>
<evidence type="ECO:0000313" key="2">
    <source>
        <dbReference type="Proteomes" id="UP000219020"/>
    </source>
</evidence>
<dbReference type="AlphaFoldDB" id="A0A2A5SZK1"/>
<gene>
    <name evidence="1" type="ORF">BTN49_3200</name>
</gene>
<proteinExistence type="predicted"/>
<dbReference type="Proteomes" id="UP000219020">
    <property type="component" value="Unassembled WGS sequence"/>
</dbReference>
<name>A0A2A5SZK1_9GAMM</name>
<accession>A0A2A5SZK1</accession>
<organism evidence="1 2">
    <name type="scientific">Candidatus Enterovibrio escicola</name>
    <dbReference type="NCBI Taxonomy" id="1927127"/>
    <lineage>
        <taxon>Bacteria</taxon>
        <taxon>Pseudomonadati</taxon>
        <taxon>Pseudomonadota</taxon>
        <taxon>Gammaproteobacteria</taxon>
        <taxon>Vibrionales</taxon>
        <taxon>Vibrionaceae</taxon>
        <taxon>Enterovibrio</taxon>
    </lineage>
</organism>
<protein>
    <submittedName>
        <fullName evidence="1">Uncharacterized protein</fullName>
    </submittedName>
</protein>
<sequence length="44" mass="5149">MLYDSVDLHPDGDSNINKKIARVESYLIQILEKIRFEAQNTLQE</sequence>